<feature type="domain" description="Carrier" evidence="5">
    <location>
        <begin position="982"/>
        <end position="1057"/>
    </location>
</feature>
<evidence type="ECO:0000313" key="7">
    <source>
        <dbReference type="Proteomes" id="UP000280298"/>
    </source>
</evidence>
<dbReference type="Pfam" id="PF00501">
    <property type="entry name" value="AMP-binding"/>
    <property type="match status" value="1"/>
</dbReference>
<name>A0A3S9MAH3_9ACTN</name>
<evidence type="ECO:0000256" key="2">
    <source>
        <dbReference type="ARBA" id="ARBA00022450"/>
    </source>
</evidence>
<organism evidence="6 7">
    <name type="scientific">Streptomyces cyaneochromogenes</name>
    <dbReference type="NCBI Taxonomy" id="2496836"/>
    <lineage>
        <taxon>Bacteria</taxon>
        <taxon>Bacillati</taxon>
        <taxon>Actinomycetota</taxon>
        <taxon>Actinomycetes</taxon>
        <taxon>Kitasatosporales</taxon>
        <taxon>Streptomycetaceae</taxon>
        <taxon>Streptomyces</taxon>
    </lineage>
</organism>
<dbReference type="PROSITE" id="PS50075">
    <property type="entry name" value="CARRIER"/>
    <property type="match status" value="1"/>
</dbReference>
<dbReference type="SMART" id="SM00823">
    <property type="entry name" value="PKS_PP"/>
    <property type="match status" value="1"/>
</dbReference>
<evidence type="ECO:0000259" key="5">
    <source>
        <dbReference type="PROSITE" id="PS50075"/>
    </source>
</evidence>
<dbReference type="Gene3D" id="2.30.38.10">
    <property type="entry name" value="Luciferase, Domain 3"/>
    <property type="match status" value="1"/>
</dbReference>
<evidence type="ECO:0000256" key="1">
    <source>
        <dbReference type="ARBA" id="ARBA00001957"/>
    </source>
</evidence>
<dbReference type="InterPro" id="IPR025110">
    <property type="entry name" value="AMP-bd_C"/>
</dbReference>
<dbReference type="Gene3D" id="3.30.300.30">
    <property type="match status" value="1"/>
</dbReference>
<dbReference type="GO" id="GO:0003824">
    <property type="term" value="F:catalytic activity"/>
    <property type="evidence" value="ECO:0007669"/>
    <property type="project" value="InterPro"/>
</dbReference>
<dbReference type="GO" id="GO:0044550">
    <property type="term" value="P:secondary metabolite biosynthetic process"/>
    <property type="evidence" value="ECO:0007669"/>
    <property type="project" value="UniProtKB-ARBA"/>
</dbReference>
<evidence type="ECO:0000256" key="4">
    <source>
        <dbReference type="SAM" id="MobiDB-lite"/>
    </source>
</evidence>
<dbReference type="PANTHER" id="PTHR45527:SF1">
    <property type="entry name" value="FATTY ACID SYNTHASE"/>
    <property type="match status" value="1"/>
</dbReference>
<dbReference type="Gene3D" id="3.30.559.10">
    <property type="entry name" value="Chloramphenicol acetyltransferase-like domain"/>
    <property type="match status" value="1"/>
</dbReference>
<dbReference type="InterPro" id="IPR029058">
    <property type="entry name" value="AB_hydrolase_fold"/>
</dbReference>
<dbReference type="InterPro" id="IPR036736">
    <property type="entry name" value="ACP-like_sf"/>
</dbReference>
<dbReference type="SUPFAM" id="SSF52777">
    <property type="entry name" value="CoA-dependent acyltransferases"/>
    <property type="match status" value="2"/>
</dbReference>
<dbReference type="InterPro" id="IPR010071">
    <property type="entry name" value="AA_adenyl_dom"/>
</dbReference>
<dbReference type="KEGG" id="scya:EJ357_24605"/>
<keyword evidence="2" id="KW-0596">Phosphopantetheine</keyword>
<dbReference type="SUPFAM" id="SSF53474">
    <property type="entry name" value="alpha/beta-Hydrolases"/>
    <property type="match status" value="1"/>
</dbReference>
<dbReference type="GO" id="GO:0008610">
    <property type="term" value="P:lipid biosynthetic process"/>
    <property type="evidence" value="ECO:0007669"/>
    <property type="project" value="UniProtKB-ARBA"/>
</dbReference>
<keyword evidence="7" id="KW-1185">Reference proteome</keyword>
<dbReference type="SUPFAM" id="SSF47336">
    <property type="entry name" value="ACP-like"/>
    <property type="match status" value="1"/>
</dbReference>
<feature type="region of interest" description="Disordered" evidence="4">
    <location>
        <begin position="1"/>
        <end position="22"/>
    </location>
</feature>
<dbReference type="Gene3D" id="3.40.50.1820">
    <property type="entry name" value="alpha/beta hydrolase"/>
    <property type="match status" value="1"/>
</dbReference>
<sequence>MTPPRLPAPHSGRNPVPSHDDSADTAAIIDAYPLTLLQAGMLFHSHADGNTPTYHDISAVRLSGPFDEAVLRASLAGVIERSDILRSSFDLTRFSRPMQLVHASVEPPLTVEDLRGLEPAEQERRVAAWTEREKATPFTLTSAPLLTLHVHVFADDDFRLNLSFHHAILDGWSLSLVTSQLITGYDARLADRPDPATAPATRFRDFLALEQEALASEESRAYWADVLEDTDFTALPRQADPELAAVREARVHEVPLPEGLGERLRAVAAEARVPVKSVMFAAHARVLSLLSGQSRVVTGLVGNGRPETADGDQVVGLFLNTLPLVVDVTATTWTELARRVHGAESGALPHRRYPMAQMLQDQRRSHFFETVVDHRSFRSYDMELDQLAVTGGEFFEQTNFPFTANFGTDPVTGEVRLRINYDAAEFTAAWIDTVGGYYAGALAALVADPHAAVHATPLLGAADLDRLFTEWNDTEAGWDLDRTLPELLAERAAKHPDRTALRFGDTVLTYGEFNTWANRLAHELRALGVGPDTLVGVHLERSAELIVALVAVLKAGGAYVPLDPGYPRERLEYMLDDARVPVLLTGVGLAPPAVPDGTAVVEVDRTVAGDRPETDPLPYAGPEHLAYTIYTSGSTGRPKGVQIPHRALLNLLFSFGRDLRLTEEDRLLAVTSLSFDIAALEVYLPLLAGAELVVAADIAVDGPRLREAVERSGATVVQATPSSWRLLVEAGLGEDERLRVVSGGEALPEDLAQELTARFPVVWNAYGPTETTIWSALDRVRPGEPVTLGRPIANTRVHVLDASFAPVPVGVPGDLYIAGDGLARGYSRRGDLTADRFVPDPYADAAGARMYRTGDVARWLPDGRLEFLGRSDHQVKVRGFRIELGEIETVLSRHPGVGRVVVMARRDQPGDVRLAAYLTPEGDAAPSVGELRELAAGSLPEYMVPGAFVVLDAFPLTPNGKVDRLALPAPGREETAAGAFVAPRTPTEEAIAAIWRDVLGVPEVGVTDAFLDLGGNSFSALRVIMRLPEITDAEVPVAALFEGGTIERLAEIVSGERQQAASTLVPLRSSGTRSPFFLVHPLGGSVFCYSELVDALDPDRPLYAFQAPEYAGPDVPRPDSIEDIAALYLSEVRARQPEGPYFLGGWCMGGMVSYEMARQLEAAGEEVGMLTIISASIDDPVPPRYATSESAAILGAFAGRLDVTEAELEALDPEARLEHVVRLTQGTSDERADARSVEDLRRLVQLYTRHARALLTYRDTPREPLRGDAVLIRAETELFEGWHMGWQPRVGGTLLVDESPGNHFSMLEQPNVPEVARRLEDAAAGRPHGVVAE</sequence>
<dbReference type="EMBL" id="CP034539">
    <property type="protein sequence ID" value="AZQ36252.1"/>
    <property type="molecule type" value="Genomic_DNA"/>
</dbReference>
<gene>
    <name evidence="6" type="ORF">EJ357_24605</name>
</gene>
<dbReference type="Gene3D" id="3.30.559.30">
    <property type="entry name" value="Nonribosomal peptide synthetase, condensation domain"/>
    <property type="match status" value="1"/>
</dbReference>
<dbReference type="NCBIfam" id="TIGR01733">
    <property type="entry name" value="AA-adenyl-dom"/>
    <property type="match status" value="1"/>
</dbReference>
<proteinExistence type="predicted"/>
<dbReference type="InterPro" id="IPR001242">
    <property type="entry name" value="Condensation_dom"/>
</dbReference>
<dbReference type="FunFam" id="3.40.50.12780:FF:000012">
    <property type="entry name" value="Non-ribosomal peptide synthetase"/>
    <property type="match status" value="1"/>
</dbReference>
<dbReference type="Pfam" id="PF13193">
    <property type="entry name" value="AMP-binding_C"/>
    <property type="match status" value="1"/>
</dbReference>
<dbReference type="GO" id="GO:0031177">
    <property type="term" value="F:phosphopantetheine binding"/>
    <property type="evidence" value="ECO:0007669"/>
    <property type="project" value="InterPro"/>
</dbReference>
<dbReference type="GO" id="GO:0005737">
    <property type="term" value="C:cytoplasm"/>
    <property type="evidence" value="ECO:0007669"/>
    <property type="project" value="TreeGrafter"/>
</dbReference>
<dbReference type="CDD" id="cd12116">
    <property type="entry name" value="A_NRPS_Ta1_like"/>
    <property type="match status" value="1"/>
</dbReference>
<keyword evidence="3" id="KW-0597">Phosphoprotein</keyword>
<dbReference type="InterPro" id="IPR001031">
    <property type="entry name" value="Thioesterase"/>
</dbReference>
<dbReference type="GO" id="GO:0043041">
    <property type="term" value="P:amino acid activation for nonribosomal peptide biosynthetic process"/>
    <property type="evidence" value="ECO:0007669"/>
    <property type="project" value="TreeGrafter"/>
</dbReference>
<dbReference type="FunFam" id="3.30.300.30:FF:000010">
    <property type="entry name" value="Enterobactin synthetase component F"/>
    <property type="match status" value="1"/>
</dbReference>
<dbReference type="InterPro" id="IPR020806">
    <property type="entry name" value="PKS_PP-bd"/>
</dbReference>
<dbReference type="InterPro" id="IPR000873">
    <property type="entry name" value="AMP-dep_synth/lig_dom"/>
</dbReference>
<dbReference type="Gene3D" id="1.10.1200.10">
    <property type="entry name" value="ACP-like"/>
    <property type="match status" value="1"/>
</dbReference>
<dbReference type="PANTHER" id="PTHR45527">
    <property type="entry name" value="NONRIBOSOMAL PEPTIDE SYNTHETASE"/>
    <property type="match status" value="1"/>
</dbReference>
<dbReference type="FunFam" id="3.40.50.980:FF:000001">
    <property type="entry name" value="Non-ribosomal peptide synthetase"/>
    <property type="match status" value="1"/>
</dbReference>
<dbReference type="InterPro" id="IPR009081">
    <property type="entry name" value="PP-bd_ACP"/>
</dbReference>
<dbReference type="Pfam" id="PF00550">
    <property type="entry name" value="PP-binding"/>
    <property type="match status" value="1"/>
</dbReference>
<dbReference type="Proteomes" id="UP000280298">
    <property type="component" value="Chromosome"/>
</dbReference>
<dbReference type="InterPro" id="IPR023213">
    <property type="entry name" value="CAT-like_dom_sf"/>
</dbReference>
<dbReference type="InterPro" id="IPR045851">
    <property type="entry name" value="AMP-bd_C_sf"/>
</dbReference>
<dbReference type="OrthoDB" id="2472181at2"/>
<accession>A0A3S9MAH3</accession>
<dbReference type="Pfam" id="PF00975">
    <property type="entry name" value="Thioesterase"/>
    <property type="match status" value="1"/>
</dbReference>
<dbReference type="GO" id="GO:0017000">
    <property type="term" value="P:antibiotic biosynthetic process"/>
    <property type="evidence" value="ECO:0007669"/>
    <property type="project" value="UniProtKB-ARBA"/>
</dbReference>
<dbReference type="Pfam" id="PF00668">
    <property type="entry name" value="Condensation"/>
    <property type="match status" value="1"/>
</dbReference>
<dbReference type="FunFam" id="2.30.38.10:FF:000001">
    <property type="entry name" value="Non-ribosomal peptide synthetase PvdI"/>
    <property type="match status" value="1"/>
</dbReference>
<dbReference type="Gene3D" id="3.40.50.980">
    <property type="match status" value="2"/>
</dbReference>
<comment type="cofactor">
    <cofactor evidence="1">
        <name>pantetheine 4'-phosphate</name>
        <dbReference type="ChEBI" id="CHEBI:47942"/>
    </cofactor>
</comment>
<reference evidence="6 7" key="1">
    <citation type="journal article" date="2019" name="Int. J. Syst. Evol. Microbiol.">
        <title>Streptomyces cyaneochromogenes sp. nov., a blue pigment-producing actinomycete from manganese-contaminated soil.</title>
        <authorList>
            <person name="Tang X."/>
            <person name="Zhao J."/>
            <person name="Li K."/>
            <person name="Chen Z."/>
            <person name="Sun Y."/>
            <person name="Gao J."/>
        </authorList>
    </citation>
    <scope>NUCLEOTIDE SEQUENCE [LARGE SCALE GENOMIC DNA]</scope>
    <source>
        <strain evidence="6 7">MK-45</strain>
    </source>
</reference>
<dbReference type="SUPFAM" id="SSF56801">
    <property type="entry name" value="Acetyl-CoA synthetase-like"/>
    <property type="match status" value="1"/>
</dbReference>
<evidence type="ECO:0000313" key="6">
    <source>
        <dbReference type="EMBL" id="AZQ36252.1"/>
    </source>
</evidence>
<protein>
    <submittedName>
        <fullName evidence="6">Amino acid adenylation domain-containing protein</fullName>
    </submittedName>
</protein>
<evidence type="ECO:0000256" key="3">
    <source>
        <dbReference type="ARBA" id="ARBA00022553"/>
    </source>
</evidence>